<evidence type="ECO:0000256" key="7">
    <source>
        <dbReference type="HAMAP-Rule" id="MF_00523"/>
    </source>
</evidence>
<comment type="similarity">
    <text evidence="7">Belongs to the transferase hexapeptide repeat family. LpxD subfamily.</text>
</comment>
<keyword evidence="1 7" id="KW-0444">Lipid biosynthesis</keyword>
<keyword evidence="6 7" id="KW-0012">Acyltransferase</keyword>
<dbReference type="GO" id="GO:0016410">
    <property type="term" value="F:N-acyltransferase activity"/>
    <property type="evidence" value="ECO:0007669"/>
    <property type="project" value="InterPro"/>
</dbReference>
<name>Q1K134_DESA6</name>
<evidence type="ECO:0000313" key="10">
    <source>
        <dbReference type="Proteomes" id="UP000005695"/>
    </source>
</evidence>
<keyword evidence="10" id="KW-1185">Reference proteome</keyword>
<organism evidence="9 10">
    <name type="scientific">Desulfuromonas acetoxidans (strain DSM 684 / 11070)</name>
    <dbReference type="NCBI Taxonomy" id="281689"/>
    <lineage>
        <taxon>Bacteria</taxon>
        <taxon>Pseudomonadati</taxon>
        <taxon>Thermodesulfobacteriota</taxon>
        <taxon>Desulfuromonadia</taxon>
        <taxon>Desulfuromonadales</taxon>
        <taxon>Desulfuromonadaceae</taxon>
        <taxon>Desulfuromonas</taxon>
    </lineage>
</organism>
<feature type="domain" description="UDP-3-O-[3-hydroxymyristoyl] glucosamine N-acyltransferase non-repeat region" evidence="8">
    <location>
        <begin position="21"/>
        <end position="85"/>
    </location>
</feature>
<dbReference type="Pfam" id="PF14602">
    <property type="entry name" value="Hexapep_2"/>
    <property type="match status" value="1"/>
</dbReference>
<dbReference type="EC" id="2.3.1.191" evidence="7"/>
<dbReference type="NCBIfam" id="NF002060">
    <property type="entry name" value="PRK00892.1"/>
    <property type="match status" value="1"/>
</dbReference>
<evidence type="ECO:0000256" key="2">
    <source>
        <dbReference type="ARBA" id="ARBA00022556"/>
    </source>
</evidence>
<feature type="active site" description="Proton acceptor" evidence="7">
    <location>
        <position position="236"/>
    </location>
</feature>
<dbReference type="GO" id="GO:0009245">
    <property type="term" value="P:lipid A biosynthetic process"/>
    <property type="evidence" value="ECO:0007669"/>
    <property type="project" value="UniProtKB-UniRule"/>
</dbReference>
<dbReference type="NCBIfam" id="TIGR01853">
    <property type="entry name" value="lipid_A_lpxD"/>
    <property type="match status" value="1"/>
</dbReference>
<dbReference type="GO" id="GO:0016020">
    <property type="term" value="C:membrane"/>
    <property type="evidence" value="ECO:0007669"/>
    <property type="project" value="GOC"/>
</dbReference>
<dbReference type="Proteomes" id="UP000005695">
    <property type="component" value="Unassembled WGS sequence"/>
</dbReference>
<evidence type="ECO:0000256" key="5">
    <source>
        <dbReference type="ARBA" id="ARBA00023098"/>
    </source>
</evidence>
<dbReference type="AlphaFoldDB" id="Q1K134"/>
<dbReference type="Gene3D" id="3.40.1390.10">
    <property type="entry name" value="MurE/MurF, N-terminal domain"/>
    <property type="match status" value="1"/>
</dbReference>
<evidence type="ECO:0000256" key="4">
    <source>
        <dbReference type="ARBA" id="ARBA00022737"/>
    </source>
</evidence>
<comment type="catalytic activity">
    <reaction evidence="7">
        <text>a UDP-3-O-[(3R)-3-hydroxyacyl]-alpha-D-glucosamine + a (3R)-hydroxyacyl-[ACP] = a UDP-2-N,3-O-bis[(3R)-3-hydroxyacyl]-alpha-D-glucosamine + holo-[ACP] + H(+)</text>
        <dbReference type="Rhea" id="RHEA:53836"/>
        <dbReference type="Rhea" id="RHEA-COMP:9685"/>
        <dbReference type="Rhea" id="RHEA-COMP:9945"/>
        <dbReference type="ChEBI" id="CHEBI:15378"/>
        <dbReference type="ChEBI" id="CHEBI:64479"/>
        <dbReference type="ChEBI" id="CHEBI:78827"/>
        <dbReference type="ChEBI" id="CHEBI:137740"/>
        <dbReference type="ChEBI" id="CHEBI:137748"/>
        <dbReference type="EC" id="2.3.1.191"/>
    </reaction>
</comment>
<dbReference type="SUPFAM" id="SSF51161">
    <property type="entry name" value="Trimeric LpxA-like enzymes"/>
    <property type="match status" value="1"/>
</dbReference>
<evidence type="ECO:0000259" key="8">
    <source>
        <dbReference type="Pfam" id="PF04613"/>
    </source>
</evidence>
<dbReference type="EMBL" id="AAEW02000006">
    <property type="protein sequence ID" value="EAT16174.1"/>
    <property type="molecule type" value="Genomic_DNA"/>
</dbReference>
<dbReference type="InterPro" id="IPR001451">
    <property type="entry name" value="Hexapep"/>
</dbReference>
<keyword evidence="2 7" id="KW-0441">Lipid A biosynthesis</keyword>
<protein>
    <recommendedName>
        <fullName evidence="7">UDP-3-O-acylglucosamine N-acyltransferase</fullName>
        <ecNumber evidence="7">2.3.1.191</ecNumber>
    </recommendedName>
</protein>
<dbReference type="InterPro" id="IPR007691">
    <property type="entry name" value="LpxD"/>
</dbReference>
<reference evidence="9" key="2">
    <citation type="submission" date="2006-05" db="EMBL/GenBank/DDBJ databases">
        <title>Sequencing of the draft genome and assembly of Desulfuromonas acetoxidans DSM 684.</title>
        <authorList>
            <consortium name="US DOE Joint Genome Institute (JGI-PGF)"/>
            <person name="Copeland A."/>
            <person name="Lucas S."/>
            <person name="Lapidus A."/>
            <person name="Barry K."/>
            <person name="Detter J.C."/>
            <person name="Glavina del Rio T."/>
            <person name="Hammon N."/>
            <person name="Israni S."/>
            <person name="Dalin E."/>
            <person name="Tice H."/>
            <person name="Bruce D."/>
            <person name="Pitluck S."/>
            <person name="Richardson P."/>
        </authorList>
    </citation>
    <scope>NUCLEOTIDE SEQUENCE [LARGE SCALE GENOMIC DNA]</scope>
    <source>
        <strain evidence="9">DSM 684</strain>
    </source>
</reference>
<proteinExistence type="inferred from homology"/>
<comment type="function">
    <text evidence="7">Catalyzes the N-acylation of UDP-3-O-acylglucosamine using 3-hydroxyacyl-ACP as the acyl donor. Is involved in the biosynthesis of lipid A, a phosphorylated glycolipid that anchors the lipopolysaccharide to the outer membrane of the cell.</text>
</comment>
<dbReference type="PANTHER" id="PTHR43378:SF2">
    <property type="entry name" value="UDP-3-O-ACYLGLUCOSAMINE N-ACYLTRANSFERASE 1, MITOCHONDRIAL-RELATED"/>
    <property type="match status" value="1"/>
</dbReference>
<keyword evidence="3 7" id="KW-0808">Transferase</keyword>
<dbReference type="PANTHER" id="PTHR43378">
    <property type="entry name" value="UDP-3-O-ACYLGLUCOSAMINE N-ACYLTRANSFERASE"/>
    <property type="match status" value="1"/>
</dbReference>
<dbReference type="GO" id="GO:0103118">
    <property type="term" value="F:UDP-3-O-[(3R)-3-hydroxyacyl]-glucosamine N-acyltransferase activity"/>
    <property type="evidence" value="ECO:0007669"/>
    <property type="project" value="UniProtKB-EC"/>
</dbReference>
<gene>
    <name evidence="7" type="primary">lpxD</name>
    <name evidence="9" type="ORF">Dace_1638</name>
</gene>
<evidence type="ECO:0000256" key="3">
    <source>
        <dbReference type="ARBA" id="ARBA00022679"/>
    </source>
</evidence>
<dbReference type="Gene3D" id="2.160.10.10">
    <property type="entry name" value="Hexapeptide repeat proteins"/>
    <property type="match status" value="1"/>
</dbReference>
<reference evidence="9" key="1">
    <citation type="submission" date="2006-05" db="EMBL/GenBank/DDBJ databases">
        <title>Annotation of the draft genome assembly of Desulfuromonas acetoxidans DSM 684.</title>
        <authorList>
            <consortium name="US DOE Joint Genome Institute (JGI-ORNL)"/>
            <person name="Larimer F."/>
            <person name="Land M."/>
            <person name="Hauser L."/>
        </authorList>
    </citation>
    <scope>NUCLEOTIDE SEQUENCE [LARGE SCALE GENOMIC DNA]</scope>
    <source>
        <strain evidence="9">DSM 684</strain>
    </source>
</reference>
<keyword evidence="4 7" id="KW-0677">Repeat</keyword>
<dbReference type="HAMAP" id="MF_00523">
    <property type="entry name" value="LpxD"/>
    <property type="match status" value="1"/>
</dbReference>
<dbReference type="UniPathway" id="UPA00973"/>
<sequence>MATLKELAALIDGDIIGDDSVEITRLAPIDGAGPGDITFIANPKYLPFVSKTAASAILVDRPLDREDIAYLVCKNPYLAFAKVLTHLNVQRPEPLGVLPGAQVAPSAVLGKGITVYPGAVIGEGVQIGDGSILYPNVVVYDQVKIGCDCQIHAGSVVREGCVVGDRVIVQPNAVIGSDGFGFAPDGEVYYKIPQVGIVVIEDDVEIGAGSCIDRAAMGVTRIGEGCKLDNMVQVAHNVTVGPHTVMASQSGIAGSAKVGRHCTFGGQSAITGHITVGDNVTLGGRGGIAGNIDGNQVVSGIPAIPHKEWLKSSMVFPKLPQMKKEITALKRQLEALQAKIEKE</sequence>
<dbReference type="CDD" id="cd03352">
    <property type="entry name" value="LbH_LpxD"/>
    <property type="match status" value="1"/>
</dbReference>
<dbReference type="Pfam" id="PF04613">
    <property type="entry name" value="LpxD"/>
    <property type="match status" value="1"/>
</dbReference>
<dbReference type="InterPro" id="IPR020573">
    <property type="entry name" value="UDP_GlcNAc_AcTrfase_non-rep"/>
</dbReference>
<evidence type="ECO:0000313" key="9">
    <source>
        <dbReference type="EMBL" id="EAT16174.1"/>
    </source>
</evidence>
<keyword evidence="5 7" id="KW-0443">Lipid metabolism</keyword>
<dbReference type="InterPro" id="IPR011004">
    <property type="entry name" value="Trimer_LpxA-like_sf"/>
</dbReference>
<dbReference type="Pfam" id="PF00132">
    <property type="entry name" value="Hexapep"/>
    <property type="match status" value="3"/>
</dbReference>
<comment type="caution">
    <text evidence="9">The sequence shown here is derived from an EMBL/GenBank/DDBJ whole genome shotgun (WGS) entry which is preliminary data.</text>
</comment>
<evidence type="ECO:0000256" key="1">
    <source>
        <dbReference type="ARBA" id="ARBA00022516"/>
    </source>
</evidence>
<comment type="subunit">
    <text evidence="7">Homotrimer.</text>
</comment>
<accession>Q1K134</accession>
<evidence type="ECO:0000256" key="6">
    <source>
        <dbReference type="ARBA" id="ARBA00023315"/>
    </source>
</evidence>
<comment type="pathway">
    <text evidence="7">Bacterial outer membrane biogenesis; LPS lipid A biosynthesis.</text>
</comment>